<accession>A0A445FX54</accession>
<proteinExistence type="predicted"/>
<keyword evidence="3" id="KW-1185">Reference proteome</keyword>
<dbReference type="PANTHER" id="PTHR35741:SF1">
    <property type="entry name" value="FACTOR CWC22-LIKE PROTEIN, PUTATIVE (DUF3245)-RELATED"/>
    <property type="match status" value="1"/>
</dbReference>
<dbReference type="Proteomes" id="UP000289340">
    <property type="component" value="Chromosome 18"/>
</dbReference>
<dbReference type="InterPro" id="IPR021641">
    <property type="entry name" value="DUF3245"/>
</dbReference>
<dbReference type="Pfam" id="PF11595">
    <property type="entry name" value="DUF3245"/>
    <property type="match status" value="1"/>
</dbReference>
<evidence type="ECO:0000313" key="3">
    <source>
        <dbReference type="Proteomes" id="UP000289340"/>
    </source>
</evidence>
<sequence length="254" mass="28252">SSIFTVLLLRFTENTTNSTQSSSSLQKKIIKKTQSQTLDHTTETLLLLLCSSVSLSYFLTLSVKVCNFSSQLLAIFFSVGKHGIGHLTLHHANTTDFFVSSFRQISQIYFPGHKELEMSVTETPKKTGAPQIVKLDKALKLAELWVNNMSKDADDDRTNADVEGRPSRLGLGAKVSRQSKFVPSDDPVERKLYAKLNAEKRKAANIAKESATIARDALDDDEDNEDLDSRANAFTKRKATAPLISSMLRNKKQK</sequence>
<comment type="caution">
    <text evidence="2">The sequence shown here is derived from an EMBL/GenBank/DDBJ whole genome shotgun (WGS) entry which is preliminary data.</text>
</comment>
<feature type="non-terminal residue" evidence="2">
    <location>
        <position position="1"/>
    </location>
</feature>
<dbReference type="EMBL" id="QZWG01000018">
    <property type="protein sequence ID" value="RZB53497.1"/>
    <property type="molecule type" value="Genomic_DNA"/>
</dbReference>
<reference evidence="2 3" key="1">
    <citation type="submission" date="2018-09" db="EMBL/GenBank/DDBJ databases">
        <title>A high-quality reference genome of wild soybean provides a powerful tool to mine soybean genomes.</title>
        <authorList>
            <person name="Xie M."/>
            <person name="Chung C.Y.L."/>
            <person name="Li M.-W."/>
            <person name="Wong F.-L."/>
            <person name="Chan T.-F."/>
            <person name="Lam H.-M."/>
        </authorList>
    </citation>
    <scope>NUCLEOTIDE SEQUENCE [LARGE SCALE GENOMIC DNA]</scope>
    <source>
        <strain evidence="3">cv. W05</strain>
        <tissue evidence="2">Hypocotyl of etiolated seedlings</tissue>
    </source>
</reference>
<name>A0A445FX54_GLYSO</name>
<evidence type="ECO:0000313" key="2">
    <source>
        <dbReference type="EMBL" id="RZB53497.1"/>
    </source>
</evidence>
<dbReference type="PANTHER" id="PTHR35741">
    <property type="entry name" value="FACTOR CWC22-LIKE PROTEIN, PUTATIVE (DUF3245)-RELATED"/>
    <property type="match status" value="1"/>
</dbReference>
<protein>
    <submittedName>
        <fullName evidence="2">Uncharacterized protein</fullName>
    </submittedName>
</protein>
<organism evidence="2 3">
    <name type="scientific">Glycine soja</name>
    <name type="common">Wild soybean</name>
    <dbReference type="NCBI Taxonomy" id="3848"/>
    <lineage>
        <taxon>Eukaryota</taxon>
        <taxon>Viridiplantae</taxon>
        <taxon>Streptophyta</taxon>
        <taxon>Embryophyta</taxon>
        <taxon>Tracheophyta</taxon>
        <taxon>Spermatophyta</taxon>
        <taxon>Magnoliopsida</taxon>
        <taxon>eudicotyledons</taxon>
        <taxon>Gunneridae</taxon>
        <taxon>Pentapetalae</taxon>
        <taxon>rosids</taxon>
        <taxon>fabids</taxon>
        <taxon>Fabales</taxon>
        <taxon>Fabaceae</taxon>
        <taxon>Papilionoideae</taxon>
        <taxon>50 kb inversion clade</taxon>
        <taxon>NPAAA clade</taxon>
        <taxon>indigoferoid/millettioid clade</taxon>
        <taxon>Phaseoleae</taxon>
        <taxon>Glycine</taxon>
        <taxon>Glycine subgen. Soja</taxon>
    </lineage>
</organism>
<gene>
    <name evidence="2" type="ORF">D0Y65_049444</name>
</gene>
<dbReference type="AlphaFoldDB" id="A0A445FX54"/>
<feature type="region of interest" description="Disordered" evidence="1">
    <location>
        <begin position="209"/>
        <end position="254"/>
    </location>
</feature>
<evidence type="ECO:0000256" key="1">
    <source>
        <dbReference type="SAM" id="MobiDB-lite"/>
    </source>
</evidence>